<dbReference type="Pfam" id="PF00933">
    <property type="entry name" value="Glyco_hydro_3"/>
    <property type="match status" value="1"/>
</dbReference>
<evidence type="ECO:0000256" key="4">
    <source>
        <dbReference type="ARBA" id="ARBA00022801"/>
    </source>
</evidence>
<name>A0A1G4Q7F4_9HYPH</name>
<sequence length="342" mass="35690">MNAFTAPRAFITGCAATSLTPDETAFLKEAAPWGLILFRRNIESPAQVAALVAAFRQAVGRADAPVLVDQEGGRVQRLGPPHWPVYPPAEVFARRAEAGDLDGAAQAARLGARLMAADLAALGITVDCVPCADLRLPEGHGIIGDRAYGATPSQVAHLARAAAEGLMSGGVLPVLKHIPGHGRARADSHESLPIVETSRAELEATDFAPFRLLADLPLGMTAHVVYAAIDPDRPATTSLKVIEEIIRGHIGFDGALMSDDLSMGALAGSLAHRTEASFAAGCDLALHCNGRLDEMTEVASRSPVLAGEAARRCAAALARIKPPEEIALGEARARFSAMIAAS</sequence>
<dbReference type="PANTHER" id="PTHR30480">
    <property type="entry name" value="BETA-HEXOSAMINIDASE-RELATED"/>
    <property type="match status" value="1"/>
</dbReference>
<evidence type="ECO:0000313" key="7">
    <source>
        <dbReference type="EMBL" id="SCW40510.1"/>
    </source>
</evidence>
<gene>
    <name evidence="7" type="ORF">SAMN05660859_1015</name>
</gene>
<evidence type="ECO:0000256" key="2">
    <source>
        <dbReference type="ARBA" id="ARBA00005336"/>
    </source>
</evidence>
<dbReference type="Proteomes" id="UP000198889">
    <property type="component" value="Unassembled WGS sequence"/>
</dbReference>
<dbReference type="STRING" id="177413.SAMN05660859_1015"/>
<keyword evidence="8" id="KW-1185">Reference proteome</keyword>
<evidence type="ECO:0000256" key="1">
    <source>
        <dbReference type="ARBA" id="ARBA00001231"/>
    </source>
</evidence>
<keyword evidence="5" id="KW-0326">Glycosidase</keyword>
<dbReference type="EMBL" id="FMTP01000001">
    <property type="protein sequence ID" value="SCW40510.1"/>
    <property type="molecule type" value="Genomic_DNA"/>
</dbReference>
<dbReference type="Gene3D" id="3.20.20.300">
    <property type="entry name" value="Glycoside hydrolase, family 3, N-terminal domain"/>
    <property type="match status" value="1"/>
</dbReference>
<evidence type="ECO:0000259" key="6">
    <source>
        <dbReference type="Pfam" id="PF00933"/>
    </source>
</evidence>
<dbReference type="InterPro" id="IPR036962">
    <property type="entry name" value="Glyco_hydro_3_N_sf"/>
</dbReference>
<accession>A0A1G4Q7F4</accession>
<dbReference type="AlphaFoldDB" id="A0A1G4Q7F4"/>
<comment type="catalytic activity">
    <reaction evidence="1">
        <text>Hydrolysis of terminal non-reducing N-acetyl-D-hexosamine residues in N-acetyl-beta-D-hexosaminides.</text>
        <dbReference type="EC" id="3.2.1.52"/>
    </reaction>
</comment>
<dbReference type="GO" id="GO:0009254">
    <property type="term" value="P:peptidoglycan turnover"/>
    <property type="evidence" value="ECO:0007669"/>
    <property type="project" value="TreeGrafter"/>
</dbReference>
<dbReference type="InterPro" id="IPR001764">
    <property type="entry name" value="Glyco_hydro_3_N"/>
</dbReference>
<protein>
    <recommendedName>
        <fullName evidence="3">beta-N-acetylhexosaminidase</fullName>
        <ecNumber evidence="3">3.2.1.52</ecNumber>
    </recommendedName>
</protein>
<dbReference type="InterPro" id="IPR017853">
    <property type="entry name" value="GH"/>
</dbReference>
<proteinExistence type="inferred from homology"/>
<evidence type="ECO:0000313" key="8">
    <source>
        <dbReference type="Proteomes" id="UP000198889"/>
    </source>
</evidence>
<dbReference type="PANTHER" id="PTHR30480:SF13">
    <property type="entry name" value="BETA-HEXOSAMINIDASE"/>
    <property type="match status" value="1"/>
</dbReference>
<dbReference type="EC" id="3.2.1.52" evidence="3"/>
<keyword evidence="4" id="KW-0378">Hydrolase</keyword>
<dbReference type="GO" id="GO:0005975">
    <property type="term" value="P:carbohydrate metabolic process"/>
    <property type="evidence" value="ECO:0007669"/>
    <property type="project" value="InterPro"/>
</dbReference>
<dbReference type="GO" id="GO:0004563">
    <property type="term" value="F:beta-N-acetylhexosaminidase activity"/>
    <property type="evidence" value="ECO:0007669"/>
    <property type="project" value="UniProtKB-EC"/>
</dbReference>
<reference evidence="8" key="1">
    <citation type="submission" date="2016-10" db="EMBL/GenBank/DDBJ databases">
        <authorList>
            <person name="Varghese N."/>
            <person name="Submissions S."/>
        </authorList>
    </citation>
    <scope>NUCLEOTIDE SEQUENCE [LARGE SCALE GENOMIC DNA]</scope>
    <source>
        <strain evidence="8">CGMCC 1.1761</strain>
    </source>
</reference>
<comment type="similarity">
    <text evidence="2">Belongs to the glycosyl hydrolase 3 family.</text>
</comment>
<evidence type="ECO:0000256" key="3">
    <source>
        <dbReference type="ARBA" id="ARBA00012663"/>
    </source>
</evidence>
<evidence type="ECO:0000256" key="5">
    <source>
        <dbReference type="ARBA" id="ARBA00023295"/>
    </source>
</evidence>
<feature type="domain" description="Glycoside hydrolase family 3 N-terminal" evidence="6">
    <location>
        <begin position="25"/>
        <end position="299"/>
    </location>
</feature>
<organism evidence="7 8">
    <name type="scientific">Ancylobacter rudongensis</name>
    <dbReference type="NCBI Taxonomy" id="177413"/>
    <lineage>
        <taxon>Bacteria</taxon>
        <taxon>Pseudomonadati</taxon>
        <taxon>Pseudomonadota</taxon>
        <taxon>Alphaproteobacteria</taxon>
        <taxon>Hyphomicrobiales</taxon>
        <taxon>Xanthobacteraceae</taxon>
        <taxon>Ancylobacter</taxon>
    </lineage>
</organism>
<dbReference type="InterPro" id="IPR050226">
    <property type="entry name" value="NagZ_Beta-hexosaminidase"/>
</dbReference>
<dbReference type="SUPFAM" id="SSF51445">
    <property type="entry name" value="(Trans)glycosidases"/>
    <property type="match status" value="1"/>
</dbReference>
<dbReference type="NCBIfam" id="NF003740">
    <property type="entry name" value="PRK05337.1"/>
    <property type="match status" value="1"/>
</dbReference>
<dbReference type="RefSeq" id="WP_091436611.1">
    <property type="nucleotide sequence ID" value="NZ_FMTP01000001.1"/>
</dbReference>